<evidence type="ECO:0000256" key="1">
    <source>
        <dbReference type="ARBA" id="ARBA00022737"/>
    </source>
</evidence>
<feature type="compositionally biased region" description="Basic and acidic residues" evidence="2">
    <location>
        <begin position="9"/>
        <end position="27"/>
    </location>
</feature>
<feature type="domain" description="F-box" evidence="3">
    <location>
        <begin position="51"/>
        <end position="97"/>
    </location>
</feature>
<dbReference type="EMBL" id="MG011690">
    <property type="protein sequence ID" value="AVK76207.1"/>
    <property type="molecule type" value="Genomic_DNA"/>
</dbReference>
<dbReference type="InterPro" id="IPR003409">
    <property type="entry name" value="MORN"/>
</dbReference>
<proteinExistence type="predicted"/>
<evidence type="ECO:0000259" key="3">
    <source>
        <dbReference type="PROSITE" id="PS50181"/>
    </source>
</evidence>
<keyword evidence="1" id="KW-0677">Repeat</keyword>
<feature type="compositionally biased region" description="Basic and acidic residues" evidence="2">
    <location>
        <begin position="200"/>
        <end position="210"/>
    </location>
</feature>
<reference evidence="4" key="1">
    <citation type="journal article" date="2018" name="Nat. Commun.">
        <title>Diversity and evolution of the emerging Pandoraviridae family.</title>
        <authorList>
            <person name="Legendre M."/>
            <person name="Fabre E."/>
            <person name="Poirot O."/>
            <person name="Jeudy S."/>
            <person name="Lartigue A."/>
            <person name="Alempic J.M."/>
            <person name="Beucher L."/>
            <person name="Philippe N."/>
            <person name="Bertaux L."/>
            <person name="Christo-Foroux E."/>
            <person name="Labadie K."/>
            <person name="Coute Y."/>
            <person name="Abergel C."/>
            <person name="Claverie J.M."/>
        </authorList>
    </citation>
    <scope>NUCLEOTIDE SEQUENCE [LARGE SCALE GENOMIC DNA]</scope>
    <source>
        <strain evidence="4">Neocaledonia</strain>
    </source>
</reference>
<evidence type="ECO:0000313" key="4">
    <source>
        <dbReference type="EMBL" id="AVK76207.1"/>
    </source>
</evidence>
<feature type="region of interest" description="Disordered" evidence="2">
    <location>
        <begin position="1"/>
        <end position="27"/>
    </location>
</feature>
<dbReference type="PROSITE" id="PS50181">
    <property type="entry name" value="FBOX"/>
    <property type="match status" value="1"/>
</dbReference>
<feature type="region of interest" description="Disordered" evidence="2">
    <location>
        <begin position="443"/>
        <end position="481"/>
    </location>
</feature>
<sequence>MQDGSEGASEDHDGRAGQSEAQDRAECDDHLPRPRKRLCVNGASGVVTSAATTWADLPDEMIYAIARRCSIGSIARLGLVERRAYEVSICQRLWKRFYRNADGAHKVCPMGAACAHGRRPRTAFDGLARHCGPSFDSVSQYVRRWLDNDGLDWIDDRVRGQSAARPSPWQWTLPWHDPLSGCVCHVPCVADGALCAGQKGGDHKDEGVDRDGDEDCTEDDDDDDAEEAGKAHKVDYRWLYATSLSRPVAYRRMTKVGMKTKWVGRTHPFLSRWQGLSAPDWPLSASFWSRDIVATYSGETDDDGRPDGCGTLTAAAVLSSKRVLFRISGTWRRGQPHGTVRAYNYIAEWAMAYFEGQCRRGKPQGRGLAVYRQQSVFDGVWHDGSPSGAGLFCLADRLERYGAYRRSLHTVMWQVVLRPDGTVACETEFIDPFDEDMQNLVHGSASDTDDSDIDWGKGDADVDEGVKNTKGDARNDAAKEGDDEAAVEIRVLLDRFAQQANGPRPRLRAHPMARVDHAGIRDRSGRVIYSGPVTDAYVPKPNRGTLHLRDGTMVTHVGRIKSASQRLVTVTYPRGDRVACLYGRRGPGDKWPRIIDFTYSRDAPKGLAGRTLKGPWRVSPMPSLRVADDVIASNPSARTDPKDDDDEKHDEADTLSVHACPKDIVITHLAHDPPYDSALDSMAALADFVFWLTEHGQEREAFFDHMVGRYGRRWALCRSMAGVVS</sequence>
<accession>A0A2U7UCQ7</accession>
<organism evidence="4">
    <name type="scientific">Pandoravirus neocaledonia</name>
    <dbReference type="NCBI Taxonomy" id="2107708"/>
    <lineage>
        <taxon>Viruses</taxon>
        <taxon>Pandoravirus</taxon>
    </lineage>
</organism>
<name>A0A2U7UCQ7_9VIRU</name>
<evidence type="ECO:0000256" key="2">
    <source>
        <dbReference type="SAM" id="MobiDB-lite"/>
    </source>
</evidence>
<feature type="region of interest" description="Disordered" evidence="2">
    <location>
        <begin position="199"/>
        <end position="228"/>
    </location>
</feature>
<dbReference type="SUPFAM" id="SSF81383">
    <property type="entry name" value="F-box domain"/>
    <property type="match status" value="1"/>
</dbReference>
<dbReference type="Pfam" id="PF02493">
    <property type="entry name" value="MORN"/>
    <property type="match status" value="1"/>
</dbReference>
<dbReference type="InterPro" id="IPR036047">
    <property type="entry name" value="F-box-like_dom_sf"/>
</dbReference>
<dbReference type="SUPFAM" id="SSF82185">
    <property type="entry name" value="Histone H3 K4-specific methyltransferase SET7/9 N-terminal domain"/>
    <property type="match status" value="1"/>
</dbReference>
<dbReference type="KEGG" id="vg:36842920"/>
<feature type="region of interest" description="Disordered" evidence="2">
    <location>
        <begin position="629"/>
        <end position="654"/>
    </location>
</feature>
<feature type="compositionally biased region" description="Basic and acidic residues" evidence="2">
    <location>
        <begin position="454"/>
        <end position="480"/>
    </location>
</feature>
<dbReference type="Proteomes" id="UP000249287">
    <property type="component" value="Segment"/>
</dbReference>
<gene>
    <name evidence="4" type="ORF">pneo_cds_600</name>
</gene>
<dbReference type="InterPro" id="IPR001810">
    <property type="entry name" value="F-box_dom"/>
</dbReference>
<dbReference type="RefSeq" id="YP_009482210.1">
    <property type="nucleotide sequence ID" value="NC_037666.1"/>
</dbReference>
<protein>
    <submittedName>
        <fullName evidence="4">F-box domain containing protein</fullName>
    </submittedName>
</protein>
<feature type="compositionally biased region" description="Acidic residues" evidence="2">
    <location>
        <begin position="211"/>
        <end position="226"/>
    </location>
</feature>
<dbReference type="GeneID" id="36842920"/>